<keyword evidence="1" id="KW-1133">Transmembrane helix</keyword>
<reference evidence="2 3" key="1">
    <citation type="submission" date="2023-11" db="EMBL/GenBank/DDBJ databases">
        <title>Genome sequence of Microbacterium rhizosphaerae KACC 19337.</title>
        <authorList>
            <person name="Choi H."/>
            <person name="Kim S."/>
            <person name="Kim Y."/>
            <person name="Kwon S.-W."/>
            <person name="Heo J."/>
        </authorList>
    </citation>
    <scope>NUCLEOTIDE SEQUENCE [LARGE SCALE GENOMIC DNA]</scope>
    <source>
        <strain evidence="2 3">KACC 19337</strain>
    </source>
</reference>
<proteinExistence type="predicted"/>
<evidence type="ECO:0000313" key="3">
    <source>
        <dbReference type="Proteomes" id="UP001323798"/>
    </source>
</evidence>
<name>A0ABZ0SNJ8_9MICO</name>
<evidence type="ECO:0000256" key="1">
    <source>
        <dbReference type="SAM" id="Phobius"/>
    </source>
</evidence>
<protein>
    <recommendedName>
        <fullName evidence="4">DUF2975 domain-containing protein</fullName>
    </recommendedName>
</protein>
<organism evidence="2 3">
    <name type="scientific">Microbacterium rhizosphaerae</name>
    <dbReference type="NCBI Taxonomy" id="1678237"/>
    <lineage>
        <taxon>Bacteria</taxon>
        <taxon>Bacillati</taxon>
        <taxon>Actinomycetota</taxon>
        <taxon>Actinomycetes</taxon>
        <taxon>Micrococcales</taxon>
        <taxon>Microbacteriaceae</taxon>
        <taxon>Microbacterium</taxon>
    </lineage>
</organism>
<sequence length="163" mass="16409">MVKRLTTIGVGWVGPAIGYGVSLLIGLAVSLALFLSGCQDAGMVPVLPFRELCLSGAEREVVVQSATVVMLALMSGGTLLACAAALSHLNRGVHSSLQASALLMTTVLAGTAAILIGAQALPFGGLNPFSLGVACVAGVVCIIVIGPLAAWVAGLIERRRSTA</sequence>
<evidence type="ECO:0000313" key="2">
    <source>
        <dbReference type="EMBL" id="WPR90927.1"/>
    </source>
</evidence>
<accession>A0ABZ0SNJ8</accession>
<keyword evidence="1" id="KW-0812">Transmembrane</keyword>
<dbReference type="EMBL" id="CP139368">
    <property type="protein sequence ID" value="WPR90927.1"/>
    <property type="molecule type" value="Genomic_DNA"/>
</dbReference>
<feature type="transmembrane region" description="Helical" evidence="1">
    <location>
        <begin position="12"/>
        <end position="35"/>
    </location>
</feature>
<evidence type="ECO:0008006" key="4">
    <source>
        <dbReference type="Google" id="ProtNLM"/>
    </source>
</evidence>
<feature type="transmembrane region" description="Helical" evidence="1">
    <location>
        <begin position="68"/>
        <end position="89"/>
    </location>
</feature>
<feature type="transmembrane region" description="Helical" evidence="1">
    <location>
        <begin position="129"/>
        <end position="156"/>
    </location>
</feature>
<feature type="transmembrane region" description="Helical" evidence="1">
    <location>
        <begin position="101"/>
        <end position="123"/>
    </location>
</feature>
<dbReference type="RefSeq" id="WP_320943630.1">
    <property type="nucleotide sequence ID" value="NZ_BAABEU010000004.1"/>
</dbReference>
<gene>
    <name evidence="2" type="ORF">SM116_06445</name>
</gene>
<keyword evidence="3" id="KW-1185">Reference proteome</keyword>
<dbReference type="Proteomes" id="UP001323798">
    <property type="component" value="Chromosome"/>
</dbReference>
<keyword evidence="1" id="KW-0472">Membrane</keyword>